<keyword evidence="5" id="KW-0560">Oxidoreductase</keyword>
<comment type="caution">
    <text evidence="8">The sequence shown here is derived from an EMBL/GenBank/DDBJ whole genome shotgun (WGS) entry which is preliminary data.</text>
</comment>
<dbReference type="PANTHER" id="PTHR43159:SF6">
    <property type="entry name" value="ENOYL-[ACYL-CARRIER-PROTEIN] REDUCTASE [NADH] 1, CHLOROPLASTIC ISOFORM X1"/>
    <property type="match status" value="1"/>
</dbReference>
<gene>
    <name evidence="8" type="ORF">O6P43_002490</name>
</gene>
<evidence type="ECO:0000256" key="4">
    <source>
        <dbReference type="ARBA" id="ARBA00022832"/>
    </source>
</evidence>
<dbReference type="GO" id="GO:0004318">
    <property type="term" value="F:enoyl-[acyl-carrier-protein] reductase (NADH) activity"/>
    <property type="evidence" value="ECO:0007669"/>
    <property type="project" value="InterPro"/>
</dbReference>
<evidence type="ECO:0000256" key="6">
    <source>
        <dbReference type="ARBA" id="ARBA00023098"/>
    </source>
</evidence>
<dbReference type="InterPro" id="IPR002347">
    <property type="entry name" value="SDR_fam"/>
</dbReference>
<proteinExistence type="inferred from homology"/>
<evidence type="ECO:0000256" key="1">
    <source>
        <dbReference type="ARBA" id="ARBA00005189"/>
    </source>
</evidence>
<dbReference type="Pfam" id="PF13561">
    <property type="entry name" value="adh_short_C2"/>
    <property type="match status" value="1"/>
</dbReference>
<evidence type="ECO:0000313" key="9">
    <source>
        <dbReference type="Proteomes" id="UP001163823"/>
    </source>
</evidence>
<organism evidence="8 9">
    <name type="scientific">Quillaja saponaria</name>
    <name type="common">Soap bark tree</name>
    <dbReference type="NCBI Taxonomy" id="32244"/>
    <lineage>
        <taxon>Eukaryota</taxon>
        <taxon>Viridiplantae</taxon>
        <taxon>Streptophyta</taxon>
        <taxon>Embryophyta</taxon>
        <taxon>Tracheophyta</taxon>
        <taxon>Spermatophyta</taxon>
        <taxon>Magnoliopsida</taxon>
        <taxon>eudicotyledons</taxon>
        <taxon>Gunneridae</taxon>
        <taxon>Pentapetalae</taxon>
        <taxon>rosids</taxon>
        <taxon>fabids</taxon>
        <taxon>Fabales</taxon>
        <taxon>Quillajaceae</taxon>
        <taxon>Quillaja</taxon>
    </lineage>
</organism>
<dbReference type="InterPro" id="IPR014358">
    <property type="entry name" value="Enoyl-ACP_Rdtase_NADH"/>
</dbReference>
<dbReference type="InterPro" id="IPR036291">
    <property type="entry name" value="NAD(P)-bd_dom_sf"/>
</dbReference>
<protein>
    <submittedName>
        <fullName evidence="8">Enoyl-[acyl-carrier-protein] reductase [NADH], chloroplastic-like</fullName>
    </submittedName>
</protein>
<name>A0AAD7QCR0_QUISA</name>
<comment type="pathway">
    <text evidence="1">Lipid metabolism.</text>
</comment>
<dbReference type="AlphaFoldDB" id="A0AAD7QCR0"/>
<accession>A0AAD7QCR0</accession>
<evidence type="ECO:0000256" key="3">
    <source>
        <dbReference type="ARBA" id="ARBA00022516"/>
    </source>
</evidence>
<evidence type="ECO:0000256" key="2">
    <source>
        <dbReference type="ARBA" id="ARBA00009233"/>
    </source>
</evidence>
<dbReference type="SUPFAM" id="SSF51735">
    <property type="entry name" value="NAD(P)-binding Rossmann-fold domains"/>
    <property type="match status" value="1"/>
</dbReference>
<comment type="similarity">
    <text evidence="2">Belongs to the short-chain dehydrogenases/reductases (SDR) family. FabI subfamily.</text>
</comment>
<keyword evidence="3" id="KW-0444">Lipid biosynthesis</keyword>
<dbReference type="PANTHER" id="PTHR43159">
    <property type="entry name" value="ENOYL-[ACYL-CARRIER-PROTEIN] REDUCTASE"/>
    <property type="match status" value="1"/>
</dbReference>
<dbReference type="Gene3D" id="3.40.50.720">
    <property type="entry name" value="NAD(P)-binding Rossmann-like Domain"/>
    <property type="match status" value="1"/>
</dbReference>
<dbReference type="GO" id="GO:0006633">
    <property type="term" value="P:fatty acid biosynthetic process"/>
    <property type="evidence" value="ECO:0007669"/>
    <property type="project" value="UniProtKB-KW"/>
</dbReference>
<reference evidence="8" key="1">
    <citation type="journal article" date="2023" name="Science">
        <title>Elucidation of the pathway for biosynthesis of saponin adjuvants from the soapbark tree.</title>
        <authorList>
            <person name="Reed J."/>
            <person name="Orme A."/>
            <person name="El-Demerdash A."/>
            <person name="Owen C."/>
            <person name="Martin L.B.B."/>
            <person name="Misra R.C."/>
            <person name="Kikuchi S."/>
            <person name="Rejzek M."/>
            <person name="Martin A.C."/>
            <person name="Harkess A."/>
            <person name="Leebens-Mack J."/>
            <person name="Louveau T."/>
            <person name="Stephenson M.J."/>
            <person name="Osbourn A."/>
        </authorList>
    </citation>
    <scope>NUCLEOTIDE SEQUENCE</scope>
    <source>
        <strain evidence="8">S10</strain>
    </source>
</reference>
<dbReference type="KEGG" id="qsa:O6P43_002490"/>
<dbReference type="Proteomes" id="UP001163823">
    <property type="component" value="Chromosome 2"/>
</dbReference>
<sequence>MAATVVSGLQIAIAKPCFPSSQRLVHSGAAVLNGKSKPGSWSKLASAHYVASVQSFQRNFTSSSIKFDKITTKAMSQASEIKYTLIHALFPTRFNDIVLKLPDGSLIEITKVYPLDGVFDNLDDVPEDEVAESVKKDFGSIDILVHSLANGPEVIKPLLETSRKGYLAALSASSYSYVSLLKHFVPIMNPDMEEV</sequence>
<keyword evidence="6" id="KW-0443">Lipid metabolism</keyword>
<keyword evidence="7" id="KW-0275">Fatty acid biosynthesis</keyword>
<dbReference type="EMBL" id="JARAOO010000002">
    <property type="protein sequence ID" value="KAJ7979048.1"/>
    <property type="molecule type" value="Genomic_DNA"/>
</dbReference>
<evidence type="ECO:0000256" key="5">
    <source>
        <dbReference type="ARBA" id="ARBA00023002"/>
    </source>
</evidence>
<evidence type="ECO:0000313" key="8">
    <source>
        <dbReference type="EMBL" id="KAJ7979048.1"/>
    </source>
</evidence>
<keyword evidence="9" id="KW-1185">Reference proteome</keyword>
<keyword evidence="4" id="KW-0276">Fatty acid metabolism</keyword>
<evidence type="ECO:0000256" key="7">
    <source>
        <dbReference type="ARBA" id="ARBA00023160"/>
    </source>
</evidence>